<dbReference type="EMBL" id="JAENGZ010001037">
    <property type="protein sequence ID" value="KAG6951233.1"/>
    <property type="molecule type" value="Genomic_DNA"/>
</dbReference>
<name>A0A8T1TZH6_9STRA</name>
<dbReference type="OrthoDB" id="117231at2759"/>
<feature type="non-terminal residue" evidence="1">
    <location>
        <position position="1"/>
    </location>
</feature>
<protein>
    <submittedName>
        <fullName evidence="1">Uncharacterized protein</fullName>
    </submittedName>
</protein>
<dbReference type="Proteomes" id="UP000688947">
    <property type="component" value="Unassembled WGS sequence"/>
</dbReference>
<accession>A0A8T1TZH6</accession>
<dbReference type="VEuPathDB" id="FungiDB:PC110_g17292"/>
<dbReference type="AlphaFoldDB" id="A0A8T1TZH6"/>
<proteinExistence type="predicted"/>
<sequence>RDRHGGLFYGPFQLFCDLVGALVSSELDKACQLKFLNLIHDIWTSCGKDSIVGASIAVIDGLCRFGFIAMVATVKNDGHNAPLVATMIDNGFRAKYNLDNTSRTRFTMSDTTPSAKNVADHIDTEQEDCSMYLLNLCIGYGIGLKDNIQTLTVWNESTASWDKVVTTVTPGGAFDKGGAMIQNLRNLNNHFRSPKQRNALKPIQETLSYPELESMTDKDVRV</sequence>
<gene>
    <name evidence="1" type="ORF">JG687_00013743</name>
</gene>
<comment type="caution">
    <text evidence="1">The sequence shown here is derived from an EMBL/GenBank/DDBJ whole genome shotgun (WGS) entry which is preliminary data.</text>
</comment>
<evidence type="ECO:0000313" key="1">
    <source>
        <dbReference type="EMBL" id="KAG6951233.1"/>
    </source>
</evidence>
<feature type="non-terminal residue" evidence="1">
    <location>
        <position position="222"/>
    </location>
</feature>
<reference evidence="1" key="1">
    <citation type="submission" date="2021-01" db="EMBL/GenBank/DDBJ databases">
        <title>Phytophthora aleatoria, a newly-described species from Pinus radiata is distinct from Phytophthora cactorum isolates based on comparative genomics.</title>
        <authorList>
            <person name="Mcdougal R."/>
            <person name="Panda P."/>
            <person name="Williams N."/>
            <person name="Studholme D.J."/>
        </authorList>
    </citation>
    <scope>NUCLEOTIDE SEQUENCE</scope>
    <source>
        <strain evidence="1">NZFS 3830</strain>
    </source>
</reference>
<organism evidence="1 2">
    <name type="scientific">Phytophthora cactorum</name>
    <dbReference type="NCBI Taxonomy" id="29920"/>
    <lineage>
        <taxon>Eukaryota</taxon>
        <taxon>Sar</taxon>
        <taxon>Stramenopiles</taxon>
        <taxon>Oomycota</taxon>
        <taxon>Peronosporomycetes</taxon>
        <taxon>Peronosporales</taxon>
        <taxon>Peronosporaceae</taxon>
        <taxon>Phytophthora</taxon>
    </lineage>
</organism>
<evidence type="ECO:0000313" key="2">
    <source>
        <dbReference type="Proteomes" id="UP000688947"/>
    </source>
</evidence>